<evidence type="ECO:0000313" key="6">
    <source>
        <dbReference type="EMBL" id="ACB43029.1"/>
    </source>
</evidence>
<dbReference type="Pfam" id="PF25160">
    <property type="entry name" value="LdpA_Fe-S-bd"/>
    <property type="match status" value="1"/>
</dbReference>
<dbReference type="PANTHER" id="PTHR24960:SF79">
    <property type="entry name" value="PHOTOSYSTEM I IRON-SULFUR CENTER"/>
    <property type="match status" value="1"/>
</dbReference>
<reference evidence="6" key="1">
    <citation type="submission" date="2007-08" db="EMBL/GenBank/DDBJ databases">
        <authorList>
            <person name="Gloeckner G."/>
            <person name="Nowack E."/>
            <person name="Melkonian M."/>
        </authorList>
    </citation>
    <scope>NUCLEOTIDE SEQUENCE</scope>
</reference>
<keyword evidence="6" id="KW-0934">Plastid</keyword>
<dbReference type="Gene3D" id="3.30.70.20">
    <property type="match status" value="1"/>
</dbReference>
<dbReference type="EMBL" id="CP000815">
    <property type="protein sequence ID" value="ACB43029.1"/>
    <property type="molecule type" value="Genomic_DNA"/>
</dbReference>
<keyword evidence="2" id="KW-0479">Metal-binding</keyword>
<dbReference type="GO" id="GO:0051539">
    <property type="term" value="F:4 iron, 4 sulfur cluster binding"/>
    <property type="evidence" value="ECO:0007669"/>
    <property type="project" value="UniProtKB-KW"/>
</dbReference>
<gene>
    <name evidence="6" type="ordered locus">PCC_0599</name>
</gene>
<geneLocation type="organellar chromatophore" evidence="6"/>
<reference evidence="6" key="2">
    <citation type="journal article" date="2008" name="Curr. Biol.">
        <title>Chromatophore genome sequence of Paulinella sheds light on acquisition of photosynthesis by eukaryotes.</title>
        <authorList>
            <person name="Nowack E.C.M."/>
            <person name="Melkonian M."/>
            <person name="Gloeckner G."/>
        </authorList>
    </citation>
    <scope>NUCLEOTIDE SEQUENCE [LARGE SCALE GENOMIC DNA]</scope>
</reference>
<dbReference type="InterPro" id="IPR050157">
    <property type="entry name" value="PSI_iron-sulfur_center"/>
</dbReference>
<dbReference type="InterPro" id="IPR017900">
    <property type="entry name" value="4Fe4S_Fe_S_CS"/>
</dbReference>
<dbReference type="SUPFAM" id="SSF54862">
    <property type="entry name" value="4Fe-4S ferredoxins"/>
    <property type="match status" value="1"/>
</dbReference>
<name>B1X510_PAUCH</name>
<evidence type="ECO:0000256" key="1">
    <source>
        <dbReference type="ARBA" id="ARBA00022485"/>
    </source>
</evidence>
<proteinExistence type="predicted"/>
<dbReference type="AlphaFoldDB" id="B1X510"/>
<keyword evidence="1" id="KW-0004">4Fe-4S</keyword>
<dbReference type="RefSeq" id="YP_002049239.1">
    <property type="nucleotide sequence ID" value="NC_011087.1"/>
</dbReference>
<keyword evidence="4" id="KW-0411">Iron-sulfur</keyword>
<evidence type="ECO:0000256" key="3">
    <source>
        <dbReference type="ARBA" id="ARBA00023004"/>
    </source>
</evidence>
<organism evidence="6">
    <name type="scientific">Paulinella chromatophora</name>
    <dbReference type="NCBI Taxonomy" id="39717"/>
    <lineage>
        <taxon>Eukaryota</taxon>
        <taxon>Sar</taxon>
        <taxon>Rhizaria</taxon>
        <taxon>Cercozoa</taxon>
        <taxon>Imbricatea</taxon>
        <taxon>Silicofilosea</taxon>
        <taxon>Euglyphida</taxon>
        <taxon>Paulinellidae</taxon>
        <taxon>Paulinella</taxon>
    </lineage>
</organism>
<dbReference type="GeneID" id="6481220"/>
<dbReference type="InterPro" id="IPR057431">
    <property type="entry name" value="LdpA_Fe-S-bd"/>
</dbReference>
<dbReference type="Pfam" id="PF12617">
    <property type="entry name" value="LdpA_C"/>
    <property type="match status" value="1"/>
</dbReference>
<evidence type="ECO:0000256" key="4">
    <source>
        <dbReference type="ARBA" id="ARBA00023014"/>
    </source>
</evidence>
<dbReference type="PROSITE" id="PS00198">
    <property type="entry name" value="4FE4S_FER_1"/>
    <property type="match status" value="1"/>
</dbReference>
<dbReference type="InterPro" id="IPR017896">
    <property type="entry name" value="4Fe4S_Fe-S-bd"/>
</dbReference>
<sequence length="350" mass="38266">MVSSLNLDNVKPEQSLGYGHWVKLICGASNEDLISIEDLCGIYTLAGVDCIDVAASVSVVAAANRGINWAVDRGAKQPWLMISLSDGEDPHFRKASFDHNSCPEDCARPCQDICPTLAISSFGGIISNLCYGCGRCLPICPSDLINTSYSLVTEQEILSLIKDTSPNVIEIHTQLGRLKSFSDRLKQLHLSRIPFNRVAISFGLEFGLDKKNLSQLVVELWIRYSLMCKYGFRPIWQLDGRPMSGDIGAGTAYAAVRLLTTLSSLVPPGPLQLAGGTNSKTLLLLAQNFEILQNKSLSAAGVAFGSIARRLLQPLLREADSAGISLREYPLLRDEAVRLAYGLISPWRRR</sequence>
<evidence type="ECO:0000259" key="5">
    <source>
        <dbReference type="PROSITE" id="PS51379"/>
    </source>
</evidence>
<evidence type="ECO:0000256" key="2">
    <source>
        <dbReference type="ARBA" id="ARBA00022723"/>
    </source>
</evidence>
<dbReference type="InterPro" id="IPR021039">
    <property type="entry name" value="Fe-S-bd_prot_LdpA_C"/>
</dbReference>
<accession>B1X510</accession>
<keyword evidence="3" id="KW-0408">Iron</keyword>
<dbReference type="PROSITE" id="PS51379">
    <property type="entry name" value="4FE4S_FER_2"/>
    <property type="match status" value="1"/>
</dbReference>
<dbReference type="PANTHER" id="PTHR24960">
    <property type="entry name" value="PHOTOSYSTEM I IRON-SULFUR CENTER-RELATED"/>
    <property type="match status" value="1"/>
</dbReference>
<protein>
    <submittedName>
        <fullName evidence="6">Putative ldpA protein</fullName>
    </submittedName>
</protein>
<feature type="domain" description="4Fe-4S ferredoxin-type" evidence="5">
    <location>
        <begin position="121"/>
        <end position="150"/>
    </location>
</feature>
<dbReference type="GO" id="GO:0046872">
    <property type="term" value="F:metal ion binding"/>
    <property type="evidence" value="ECO:0007669"/>
    <property type="project" value="UniProtKB-KW"/>
</dbReference>